<feature type="region of interest" description="Disordered" evidence="1">
    <location>
        <begin position="147"/>
        <end position="207"/>
    </location>
</feature>
<dbReference type="Proteomes" id="UP001201163">
    <property type="component" value="Unassembled WGS sequence"/>
</dbReference>
<feature type="region of interest" description="Disordered" evidence="1">
    <location>
        <begin position="49"/>
        <end position="69"/>
    </location>
</feature>
<comment type="caution">
    <text evidence="2">The sequence shown here is derived from an EMBL/GenBank/DDBJ whole genome shotgun (WGS) entry which is preliminary data.</text>
</comment>
<name>A0AAD4QED8_9AGAM</name>
<sequence length="536" mass="58607">MLPAGSSTGSRHRPRDSFQSSVRKSLKLLRKSDSNDSYGFLRSEGLPISVEPPLTRASSSGNRQSRDASRTFIQRTMALFRRQQPRQAPKRQLSPLLPRVYLSRPDTLRRTGRDGPSSLTRLVLPSTDDVSFSSSSFFRRVEEVSALNANRSSAPLAPSLPSTTPPLRPPPRPPRRRPPPPVDEGSFLTTTPPSTRAPTKAQQNIPRKTVKIDLDSGLELQASAATPNNLDPRDSPPLAQQRLYASPSIKSRRASLPTWPASASQPAAPELAPGRDPLSELLAVSDELKAMRNFDSDDILYLTDVPLPLPSLPPTLHAFLDAPSTSLHILEMEIHRESETFLGVPIPCIVVTSESDPLPPMDALATPTAVPLPRRPEVDMLAPPPSTYRWRTDADQSPALVDSDQELGSPPASASPYEDAEDGEDVRRGSPSWDHLECGTSANLNWSWEAVSLAGSPSASDLCTKPVRPSTPKPEPLLRRHQRSLLRRVLGGGGSRSDDTSPTEKDKSWCVPSYKPKRKRISKELIGPPRPLSPTI</sequence>
<feature type="compositionally biased region" description="Polar residues" evidence="1">
    <location>
        <begin position="187"/>
        <end position="206"/>
    </location>
</feature>
<protein>
    <submittedName>
        <fullName evidence="2">Uncharacterized protein</fullName>
    </submittedName>
</protein>
<dbReference type="EMBL" id="JAKELL010000019">
    <property type="protein sequence ID" value="KAH8993187.1"/>
    <property type="molecule type" value="Genomic_DNA"/>
</dbReference>
<evidence type="ECO:0000313" key="3">
    <source>
        <dbReference type="Proteomes" id="UP001201163"/>
    </source>
</evidence>
<feature type="region of interest" description="Disordered" evidence="1">
    <location>
        <begin position="1"/>
        <end position="24"/>
    </location>
</feature>
<feature type="region of interest" description="Disordered" evidence="1">
    <location>
        <begin position="249"/>
        <end position="274"/>
    </location>
</feature>
<feature type="region of interest" description="Disordered" evidence="1">
    <location>
        <begin position="488"/>
        <end position="515"/>
    </location>
</feature>
<feature type="compositionally biased region" description="Pro residues" evidence="1">
    <location>
        <begin position="163"/>
        <end position="172"/>
    </location>
</feature>
<gene>
    <name evidence="2" type="ORF">EDB92DRAFT_1944783</name>
</gene>
<keyword evidence="3" id="KW-1185">Reference proteome</keyword>
<reference evidence="2" key="1">
    <citation type="submission" date="2022-01" db="EMBL/GenBank/DDBJ databases">
        <title>Comparative genomics reveals a dynamic genome evolution in the ectomycorrhizal milk-cap (Lactarius) mushrooms.</title>
        <authorList>
            <consortium name="DOE Joint Genome Institute"/>
            <person name="Lebreton A."/>
            <person name="Tang N."/>
            <person name="Kuo A."/>
            <person name="LaButti K."/>
            <person name="Drula E."/>
            <person name="Barry K."/>
            <person name="Clum A."/>
            <person name="Lipzen A."/>
            <person name="Mousain D."/>
            <person name="Ng V."/>
            <person name="Wang R."/>
            <person name="Wang X."/>
            <person name="Dai Y."/>
            <person name="Henrissat B."/>
            <person name="Grigoriev I.V."/>
            <person name="Guerin-Laguette A."/>
            <person name="Yu F."/>
            <person name="Martin F.M."/>
        </authorList>
    </citation>
    <scope>NUCLEOTIDE SEQUENCE</scope>
    <source>
        <strain evidence="2">QP</strain>
    </source>
</reference>
<feature type="region of interest" description="Disordered" evidence="1">
    <location>
        <begin position="399"/>
        <end position="434"/>
    </location>
</feature>
<dbReference type="AlphaFoldDB" id="A0AAD4QED8"/>
<feature type="region of interest" description="Disordered" evidence="1">
    <location>
        <begin position="80"/>
        <end position="99"/>
    </location>
</feature>
<feature type="compositionally biased region" description="Low complexity" evidence="1">
    <location>
        <begin position="81"/>
        <end position="92"/>
    </location>
</feature>
<feature type="compositionally biased region" description="Low complexity" evidence="1">
    <location>
        <begin position="151"/>
        <end position="162"/>
    </location>
</feature>
<evidence type="ECO:0000256" key="1">
    <source>
        <dbReference type="SAM" id="MobiDB-lite"/>
    </source>
</evidence>
<evidence type="ECO:0000313" key="2">
    <source>
        <dbReference type="EMBL" id="KAH8993187.1"/>
    </source>
</evidence>
<proteinExistence type="predicted"/>
<feature type="region of interest" description="Disordered" evidence="1">
    <location>
        <begin position="457"/>
        <end position="476"/>
    </location>
</feature>
<organism evidence="2 3">
    <name type="scientific">Lactarius akahatsu</name>
    <dbReference type="NCBI Taxonomy" id="416441"/>
    <lineage>
        <taxon>Eukaryota</taxon>
        <taxon>Fungi</taxon>
        <taxon>Dikarya</taxon>
        <taxon>Basidiomycota</taxon>
        <taxon>Agaricomycotina</taxon>
        <taxon>Agaricomycetes</taxon>
        <taxon>Russulales</taxon>
        <taxon>Russulaceae</taxon>
        <taxon>Lactarius</taxon>
    </lineage>
</organism>
<accession>A0AAD4QED8</accession>
<feature type="compositionally biased region" description="Basic and acidic residues" evidence="1">
    <location>
        <begin position="496"/>
        <end position="508"/>
    </location>
</feature>